<dbReference type="AlphaFoldDB" id="A0A6M4A1L6"/>
<keyword evidence="5" id="KW-1185">Reference proteome</keyword>
<evidence type="ECO:0000259" key="3">
    <source>
        <dbReference type="Pfam" id="PF25800"/>
    </source>
</evidence>
<sequence>MFFALGFSSLASALGLGDVRVQSGLGQAFKAQISLVGVDANELNQTCIKARIETTEGVVLAPATVVINLSPHKQHISLSSRQIIPEPAIKVIVDIVCETQLHREFLILLDPPQFLPVEVATAGSVPDKNVILPENTDRAERRRIVRVNPALNDQAPEEKRKEKSLTQNKLRNPGKPAKDVLKLSEDSFVPAAGLKMSDTLSSDAELKLVENIEELRKAQAHMAAILRGEDPDSISREERALTQEKFLALQNDTAQLKRQNQVNKSKLEEISSNSYSRNLVIALSSIALLGLLIIVALLFYMRRLQKENSQSWWEQAKEAKELNAAERRKNLEDMVDDVQASYESVAVDADHSGHVKFARDIEATPQVTVSTVAPVALKENTEQFFKSTAPKPRPLTLEETNSSVFNFYAPVGNSLNVEEISDVTQEAEFWMSVNDPQRAIEILEQQASGDHPDSPVPWLYLLDLYAVVKDRQKYESLRERFVGTFNANVPGFGAQPEGDGVLQLEDFAHLIKRICEIWNTHEIIPFLQSLLVDDRDGKRLGFELPVYRDILLLIAIAHELERERAAPQSAAGAWAAVQDVNGVIPSVPDTNAVSHPGTIDFDYIDFPRTEMPKE</sequence>
<feature type="region of interest" description="Disordered" evidence="1">
    <location>
        <begin position="147"/>
        <end position="178"/>
    </location>
</feature>
<dbReference type="Proteomes" id="UP000274350">
    <property type="component" value="Chromosome"/>
</dbReference>
<dbReference type="KEGG" id="upi:EJG51_004575"/>
<dbReference type="OrthoDB" id="9180424at2"/>
<dbReference type="InterPro" id="IPR057840">
    <property type="entry name" value="FimV_N"/>
</dbReference>
<feature type="domain" description="FimV N-terminal" evidence="3">
    <location>
        <begin position="14"/>
        <end position="112"/>
    </location>
</feature>
<keyword evidence="2" id="KW-0472">Membrane</keyword>
<organism evidence="4 5">
    <name type="scientific">Undibacterium piscinae</name>
    <dbReference type="NCBI Taxonomy" id="2495591"/>
    <lineage>
        <taxon>Bacteria</taxon>
        <taxon>Pseudomonadati</taxon>
        <taxon>Pseudomonadota</taxon>
        <taxon>Betaproteobacteria</taxon>
        <taxon>Burkholderiales</taxon>
        <taxon>Oxalobacteraceae</taxon>
        <taxon>Undibacterium</taxon>
    </lineage>
</organism>
<dbReference type="Pfam" id="PF25800">
    <property type="entry name" value="FimV_N"/>
    <property type="match status" value="1"/>
</dbReference>
<evidence type="ECO:0000313" key="5">
    <source>
        <dbReference type="Proteomes" id="UP000274350"/>
    </source>
</evidence>
<evidence type="ECO:0000256" key="1">
    <source>
        <dbReference type="SAM" id="MobiDB-lite"/>
    </source>
</evidence>
<protein>
    <recommendedName>
        <fullName evidence="3">FimV N-terminal domain-containing protein</fullName>
    </recommendedName>
</protein>
<evidence type="ECO:0000256" key="2">
    <source>
        <dbReference type="SAM" id="Phobius"/>
    </source>
</evidence>
<evidence type="ECO:0000313" key="4">
    <source>
        <dbReference type="EMBL" id="QJQ05242.1"/>
    </source>
</evidence>
<name>A0A6M4A1L6_9BURK</name>
<keyword evidence="2" id="KW-1133">Transmembrane helix</keyword>
<proteinExistence type="predicted"/>
<feature type="transmembrane region" description="Helical" evidence="2">
    <location>
        <begin position="279"/>
        <end position="300"/>
    </location>
</feature>
<reference evidence="4 5" key="1">
    <citation type="journal article" date="2019" name="Int. J. Syst. Evol. Microbiol.">
        <title>Undibacterium piscinae sp. nov., isolated from Korean shiner intestine.</title>
        <authorList>
            <person name="Lee S.Y."/>
            <person name="Kang W."/>
            <person name="Kim P.S."/>
            <person name="Kim H.S."/>
            <person name="Sung H."/>
            <person name="Shin N.R."/>
            <person name="Whon T.W."/>
            <person name="Yun J.H."/>
            <person name="Lee J.Y."/>
            <person name="Lee J.Y."/>
            <person name="Jung M.J."/>
            <person name="Jeong Y.S."/>
            <person name="Tak E.J."/>
            <person name="Han J.E."/>
            <person name="Hyun D.W."/>
            <person name="Kang M.S."/>
            <person name="Lee K.E."/>
            <person name="Lee B.H."/>
            <person name="Bae J.W."/>
        </authorList>
    </citation>
    <scope>NUCLEOTIDE SEQUENCE [LARGE SCALE GENOMIC DNA]</scope>
    <source>
        <strain evidence="4 5">S11R28</strain>
    </source>
</reference>
<dbReference type="EMBL" id="CP051152">
    <property type="protein sequence ID" value="QJQ05242.1"/>
    <property type="molecule type" value="Genomic_DNA"/>
</dbReference>
<keyword evidence="2" id="KW-0812">Transmembrane</keyword>
<gene>
    <name evidence="4" type="ORF">EJG51_004575</name>
</gene>
<accession>A0A6M4A1L6</accession>